<keyword evidence="3" id="KW-1185">Reference proteome</keyword>
<dbReference type="HOGENOM" id="CLU_012729_2_0_10"/>
<evidence type="ECO:0008006" key="4">
    <source>
        <dbReference type="Google" id="ProtNLM"/>
    </source>
</evidence>
<gene>
    <name evidence="2" type="ordered locus">Palpr_0347</name>
</gene>
<proteinExistence type="predicted"/>
<dbReference type="eggNOG" id="COG1629">
    <property type="taxonomic scope" value="Bacteria"/>
</dbReference>
<reference evidence="2 3" key="2">
    <citation type="journal article" date="2011" name="Stand. Genomic Sci.">
        <title>Complete genome sequence of Paludibacter propionicigenes type strain (WB4).</title>
        <authorList>
            <person name="Gronow S."/>
            <person name="Munk C."/>
            <person name="Lapidus A."/>
            <person name="Nolan M."/>
            <person name="Lucas S."/>
            <person name="Hammon N."/>
            <person name="Deshpande S."/>
            <person name="Cheng J.F."/>
            <person name="Tapia R."/>
            <person name="Han C."/>
            <person name="Goodwin L."/>
            <person name="Pitluck S."/>
            <person name="Liolios K."/>
            <person name="Ivanova N."/>
            <person name="Mavromatis K."/>
            <person name="Mikhailova N."/>
            <person name="Pati A."/>
            <person name="Chen A."/>
            <person name="Palaniappan K."/>
            <person name="Land M."/>
            <person name="Hauser L."/>
            <person name="Chang Y.J."/>
            <person name="Jeffries C.D."/>
            <person name="Brambilla E."/>
            <person name="Rohde M."/>
            <person name="Goker M."/>
            <person name="Detter J.C."/>
            <person name="Woyke T."/>
            <person name="Bristow J."/>
            <person name="Eisen J.A."/>
            <person name="Markowitz V."/>
            <person name="Hugenholtz P."/>
            <person name="Kyrpides N.C."/>
            <person name="Klenk H.P."/>
        </authorList>
    </citation>
    <scope>NUCLEOTIDE SEQUENCE [LARGE SCALE GENOMIC DNA]</scope>
    <source>
        <strain evidence="3">DSM 17365 / JCM 13257 / WB4</strain>
    </source>
</reference>
<evidence type="ECO:0000313" key="2">
    <source>
        <dbReference type="EMBL" id="ADQ78508.1"/>
    </source>
</evidence>
<keyword evidence="1" id="KW-0732">Signal</keyword>
<dbReference type="Gene3D" id="2.60.40.1120">
    <property type="entry name" value="Carboxypeptidase-like, regulatory domain"/>
    <property type="match status" value="1"/>
</dbReference>
<protein>
    <recommendedName>
        <fullName evidence="4">TonB-dependent receptor</fullName>
    </recommendedName>
</protein>
<reference key="1">
    <citation type="submission" date="2010-11" db="EMBL/GenBank/DDBJ databases">
        <title>The complete genome of Paludibacter propionicigenes DSM 17365.</title>
        <authorList>
            <consortium name="US DOE Joint Genome Institute (JGI-PGF)"/>
            <person name="Lucas S."/>
            <person name="Copeland A."/>
            <person name="Lapidus A."/>
            <person name="Bruce D."/>
            <person name="Goodwin L."/>
            <person name="Pitluck S."/>
            <person name="Kyrpides N."/>
            <person name="Mavromatis K."/>
            <person name="Ivanova N."/>
            <person name="Munk A.C."/>
            <person name="Brettin T."/>
            <person name="Detter J.C."/>
            <person name="Han C."/>
            <person name="Tapia R."/>
            <person name="Land M."/>
            <person name="Hauser L."/>
            <person name="Markowitz V."/>
            <person name="Cheng J.-F."/>
            <person name="Hugenholtz P."/>
            <person name="Woyke T."/>
            <person name="Wu D."/>
            <person name="Gronow S."/>
            <person name="Wellnitz S."/>
            <person name="Brambilla E."/>
            <person name="Klenk H.-P."/>
            <person name="Eisen J.A."/>
        </authorList>
    </citation>
    <scope>NUCLEOTIDE SEQUENCE</scope>
    <source>
        <strain>WB4</strain>
    </source>
</reference>
<dbReference type="OrthoDB" id="603275at2"/>
<feature type="chain" id="PRO_5003186760" description="TonB-dependent receptor" evidence="1">
    <location>
        <begin position="21"/>
        <end position="871"/>
    </location>
</feature>
<sequence>MRNKLSFICFLVLFSHSLFAQKTEISGTVSDSITHSPVEGVVVKALLNQKMIAFSTTNKLGKYNLGFENQSGALTLNFQHISYNSKIKIASNRSQQLNVSLSSKTLMLREVSVAAPAVIHKSDTVSFNVGSFKTAGDRSIEDVIKKMPGINVNSDGKIAYQGKDISKFNIEGLDMLGGKYTLASRNIQAKDVNRVEMIENFQDVKQLQGKEYSDKVALNLKLTKEAKMRLLGTAELGGGFRGDDVLYHGVLTGMTFAKKVQFIGTLKANNYGSSLSNEVIGFYQNDNITNVMNGLMNSDLSSSPPLTANRFQQKNDLMASLNSVIKVNENVIWRINADYTRDQKQFQSETTSNYFVNNSNVEIKETQAPQYLKNSLKATAYLQVNSPKIYLDNAITFLASNVDNRFGVITGGNSIQQNVTNNLTGIQNRFTLIKRTKKKQYNFASQVNYSDMPDNRLSITGVPGVSGEFYQAGKGTTFATTNSTSFGYDLSRVSQLSLALALNADYDRVYTQLQRGDSSIINRNQGLKITTSISPIYRLQSLNQRYGFSIGLPVNFYNLAYLNRLNPNADFYYNMPFFSPKIEGHYIFSAFTKLEFNSGINNSIGDITDFVVNPIQTSYNQQTAKSGILAKSSNFSSRLNFEFKKPVELFFSNYSVSYGAVKRNILSSQTVNTGTTNVGVNTSAVADENTTKNISFLGNASKVFTAIGTTLSLQSTYGISTGFQVRQGIKTDINSTNFSISPDVKTQISKQLEISYSMNYSLSSQQATNFTTTYHQQSHNISMSYSPVDQLIIYGKMDFNRREISKDNYKNIQLFDAGARYKRKKFEAELKLNNLLNTKEYSYTVVNQLDVFSYKYYLNPREILLICKFNL</sequence>
<dbReference type="EMBL" id="CP002345">
    <property type="protein sequence ID" value="ADQ78508.1"/>
    <property type="molecule type" value="Genomic_DNA"/>
</dbReference>
<dbReference type="RefSeq" id="WP_013443877.1">
    <property type="nucleotide sequence ID" value="NC_014734.1"/>
</dbReference>
<evidence type="ECO:0000256" key="1">
    <source>
        <dbReference type="SAM" id="SignalP"/>
    </source>
</evidence>
<dbReference type="SUPFAM" id="SSF56935">
    <property type="entry name" value="Porins"/>
    <property type="match status" value="1"/>
</dbReference>
<dbReference type="Proteomes" id="UP000008718">
    <property type="component" value="Chromosome"/>
</dbReference>
<dbReference type="STRING" id="694427.Palpr_0347"/>
<accession>E4T1B4</accession>
<dbReference type="KEGG" id="ppn:Palpr_0347"/>
<feature type="signal peptide" evidence="1">
    <location>
        <begin position="1"/>
        <end position="20"/>
    </location>
</feature>
<dbReference type="Pfam" id="PF13715">
    <property type="entry name" value="CarbopepD_reg_2"/>
    <property type="match status" value="1"/>
</dbReference>
<dbReference type="AlphaFoldDB" id="E4T1B4"/>
<evidence type="ECO:0000313" key="3">
    <source>
        <dbReference type="Proteomes" id="UP000008718"/>
    </source>
</evidence>
<organism evidence="2 3">
    <name type="scientific">Paludibacter propionicigenes (strain DSM 17365 / JCM 13257 / WB4)</name>
    <dbReference type="NCBI Taxonomy" id="694427"/>
    <lineage>
        <taxon>Bacteria</taxon>
        <taxon>Pseudomonadati</taxon>
        <taxon>Bacteroidota</taxon>
        <taxon>Bacteroidia</taxon>
        <taxon>Bacteroidales</taxon>
        <taxon>Paludibacteraceae</taxon>
        <taxon>Paludibacter</taxon>
    </lineage>
</organism>
<name>E4T1B4_PALPW</name>